<dbReference type="PANTHER" id="PTHR20905">
    <property type="entry name" value="N-ACETYLTRANSFERASE-RELATED"/>
    <property type="match status" value="1"/>
</dbReference>
<dbReference type="AlphaFoldDB" id="A0AAN4Z839"/>
<reference evidence="2" key="1">
    <citation type="submission" date="2022-10" db="EMBL/GenBank/DDBJ databases">
        <title>Genome assembly of Pristionchus species.</title>
        <authorList>
            <person name="Yoshida K."/>
            <person name="Sommer R.J."/>
        </authorList>
    </citation>
    <scope>NUCLEOTIDE SEQUENCE [LARGE SCALE GENOMIC DNA]</scope>
    <source>
        <strain evidence="2">RS5460</strain>
    </source>
</reference>
<evidence type="ECO:0000313" key="1">
    <source>
        <dbReference type="EMBL" id="GMR32235.1"/>
    </source>
</evidence>
<dbReference type="GO" id="GO:0008080">
    <property type="term" value="F:N-acetyltransferase activity"/>
    <property type="evidence" value="ECO:0007669"/>
    <property type="project" value="TreeGrafter"/>
</dbReference>
<organism evidence="1 2">
    <name type="scientific">Pristionchus mayeri</name>
    <dbReference type="NCBI Taxonomy" id="1317129"/>
    <lineage>
        <taxon>Eukaryota</taxon>
        <taxon>Metazoa</taxon>
        <taxon>Ecdysozoa</taxon>
        <taxon>Nematoda</taxon>
        <taxon>Chromadorea</taxon>
        <taxon>Rhabditida</taxon>
        <taxon>Rhabditina</taxon>
        <taxon>Diplogasteromorpha</taxon>
        <taxon>Diplogasteroidea</taxon>
        <taxon>Neodiplogasteridae</taxon>
        <taxon>Pristionchus</taxon>
    </lineage>
</organism>
<name>A0AAN4Z839_9BILA</name>
<sequence>QAKAKEYAVKFQGLVDKLRIEEVAPKHFNHLMDLSKGYFETEAIAKATGSTIDNCKNGMEAVINHIIAAQSVYPLSAIFYDKRTNKPIGFRFYNIGYRDPKKAPFSLPKPILSDQERSLCWSLIFDILSRSSSVNVLDGS</sequence>
<protein>
    <submittedName>
        <fullName evidence="1">Uncharacterized protein</fullName>
    </submittedName>
</protein>
<comment type="caution">
    <text evidence="1">The sequence shown here is derived from an EMBL/GenBank/DDBJ whole genome shotgun (WGS) entry which is preliminary data.</text>
</comment>
<proteinExistence type="predicted"/>
<dbReference type="EMBL" id="BTRK01000001">
    <property type="protein sequence ID" value="GMR32235.1"/>
    <property type="molecule type" value="Genomic_DNA"/>
</dbReference>
<feature type="non-terminal residue" evidence="1">
    <location>
        <position position="140"/>
    </location>
</feature>
<gene>
    <name evidence="1" type="ORF">PMAYCL1PPCAC_02430</name>
</gene>
<keyword evidence="2" id="KW-1185">Reference proteome</keyword>
<dbReference type="PANTHER" id="PTHR20905:SF30">
    <property type="entry name" value="N-ACETYLTRANSFERASE DOMAIN-CONTAINING PROTEIN"/>
    <property type="match status" value="1"/>
</dbReference>
<dbReference type="Gene3D" id="3.40.630.30">
    <property type="match status" value="1"/>
</dbReference>
<evidence type="ECO:0000313" key="2">
    <source>
        <dbReference type="Proteomes" id="UP001328107"/>
    </source>
</evidence>
<feature type="non-terminal residue" evidence="1">
    <location>
        <position position="1"/>
    </location>
</feature>
<accession>A0AAN4Z839</accession>
<dbReference type="Proteomes" id="UP001328107">
    <property type="component" value="Unassembled WGS sequence"/>
</dbReference>